<dbReference type="InterPro" id="IPR001736">
    <property type="entry name" value="PLipase_D/transphosphatidylase"/>
</dbReference>
<dbReference type="SUPFAM" id="SSF56024">
    <property type="entry name" value="Phospholipase D/nuclease"/>
    <property type="match status" value="2"/>
</dbReference>
<accession>A0ABS1E8X8</accession>
<evidence type="ECO:0000256" key="2">
    <source>
        <dbReference type="ARBA" id="ARBA00022475"/>
    </source>
</evidence>
<evidence type="ECO:0000256" key="5">
    <source>
        <dbReference type="ARBA" id="ARBA00023136"/>
    </source>
</evidence>
<organism evidence="8 9">
    <name type="scientific">Halorhodospira neutriphila</name>
    <dbReference type="NCBI Taxonomy" id="168379"/>
    <lineage>
        <taxon>Bacteria</taxon>
        <taxon>Pseudomonadati</taxon>
        <taxon>Pseudomonadota</taxon>
        <taxon>Gammaproteobacteria</taxon>
        <taxon>Chromatiales</taxon>
        <taxon>Ectothiorhodospiraceae</taxon>
        <taxon>Halorhodospira</taxon>
    </lineage>
</organism>
<evidence type="ECO:0000313" key="9">
    <source>
        <dbReference type="Proteomes" id="UP000738126"/>
    </source>
</evidence>
<dbReference type="InterPro" id="IPR027379">
    <property type="entry name" value="CLS_N"/>
</dbReference>
<evidence type="ECO:0000313" key="8">
    <source>
        <dbReference type="EMBL" id="MBK1727577.1"/>
    </source>
</evidence>
<evidence type="ECO:0000259" key="7">
    <source>
        <dbReference type="PROSITE" id="PS50035"/>
    </source>
</evidence>
<dbReference type="Pfam" id="PF13091">
    <property type="entry name" value="PLDc_2"/>
    <property type="match status" value="2"/>
</dbReference>
<dbReference type="Proteomes" id="UP000738126">
    <property type="component" value="Unassembled WGS sequence"/>
</dbReference>
<dbReference type="CDD" id="cd09157">
    <property type="entry name" value="PLDc_CLS_unchar2_1"/>
    <property type="match status" value="1"/>
</dbReference>
<feature type="domain" description="PLD phosphodiesterase" evidence="7">
    <location>
        <begin position="212"/>
        <end position="239"/>
    </location>
</feature>
<evidence type="ECO:0000256" key="4">
    <source>
        <dbReference type="ARBA" id="ARBA00022989"/>
    </source>
</evidence>
<dbReference type="Pfam" id="PF13396">
    <property type="entry name" value="PLDc_N"/>
    <property type="match status" value="1"/>
</dbReference>
<dbReference type="EMBL" id="NRSH01000183">
    <property type="protein sequence ID" value="MBK1727577.1"/>
    <property type="molecule type" value="Genomic_DNA"/>
</dbReference>
<evidence type="ECO:0000256" key="1">
    <source>
        <dbReference type="ARBA" id="ARBA00004651"/>
    </source>
</evidence>
<dbReference type="InterPro" id="IPR025202">
    <property type="entry name" value="PLD-like_dom"/>
</dbReference>
<protein>
    <submittedName>
        <fullName evidence="8">Cardiolipin synthase</fullName>
    </submittedName>
</protein>
<dbReference type="PANTHER" id="PTHR21248">
    <property type="entry name" value="CARDIOLIPIN SYNTHASE"/>
    <property type="match status" value="1"/>
</dbReference>
<evidence type="ECO:0000256" key="6">
    <source>
        <dbReference type="SAM" id="Phobius"/>
    </source>
</evidence>
<dbReference type="CDD" id="cd09163">
    <property type="entry name" value="PLDc_CLS_unchar2_2"/>
    <property type="match status" value="1"/>
</dbReference>
<keyword evidence="5 6" id="KW-0472">Membrane</keyword>
<keyword evidence="3 6" id="KW-0812">Transmembrane</keyword>
<name>A0ABS1E8X8_9GAMM</name>
<gene>
    <name evidence="8" type="ORF">CKO13_11255</name>
</gene>
<dbReference type="PROSITE" id="PS50035">
    <property type="entry name" value="PLD"/>
    <property type="match status" value="2"/>
</dbReference>
<dbReference type="PANTHER" id="PTHR21248:SF22">
    <property type="entry name" value="PHOSPHOLIPASE D"/>
    <property type="match status" value="1"/>
</dbReference>
<keyword evidence="9" id="KW-1185">Reference proteome</keyword>
<keyword evidence="4 6" id="KW-1133">Transmembrane helix</keyword>
<feature type="transmembrane region" description="Helical" evidence="6">
    <location>
        <begin position="37"/>
        <end position="58"/>
    </location>
</feature>
<feature type="domain" description="PLD phosphodiesterase" evidence="7">
    <location>
        <begin position="391"/>
        <end position="413"/>
    </location>
</feature>
<keyword evidence="2" id="KW-1003">Cell membrane</keyword>
<comment type="subcellular location">
    <subcellularLocation>
        <location evidence="1">Cell membrane</location>
        <topology evidence="1">Multi-pass membrane protein</topology>
    </subcellularLocation>
</comment>
<comment type="caution">
    <text evidence="8">The sequence shown here is derived from an EMBL/GenBank/DDBJ whole genome shotgun (WGS) entry which is preliminary data.</text>
</comment>
<reference evidence="8 9" key="1">
    <citation type="journal article" date="2020" name="Microorganisms">
        <title>Osmotic Adaptation and Compatible Solute Biosynthesis of Phototrophic Bacteria as Revealed from Genome Analyses.</title>
        <authorList>
            <person name="Imhoff J.F."/>
            <person name="Rahn T."/>
            <person name="Kunzel S."/>
            <person name="Keller A."/>
            <person name="Neulinger S.C."/>
        </authorList>
    </citation>
    <scope>NUCLEOTIDE SEQUENCE [LARGE SCALE GENOMIC DNA]</scope>
    <source>
        <strain evidence="8 9">DSM 15116</strain>
    </source>
</reference>
<sequence>MDAATAWLVAAVSLLAAVVGPFAAGHALLTKREPQVATAWIAVCLIFPAGGALLYYLFGINRVYTRARKLVAEERLPPSLAPHPTSSSHGIGPEYAEQIRISDAVTGRPLEPGNRIQVLSNGEEAYPVMLEAIEGARETVMLSTYIFETNTSGRQFIDALSAAHRRGVDVRVLIDGVGEYYTWPRPSTLLRRAGVPVARFLPPRLIPPQLSINLRNHRKILVVDGQRAFTGGMNLGDSHLLQSQRSHRVADVHFLFDGPLAQQMEAVFAEDWAFTTGDERTPPKRATPHDSGALCRTITDGPNEDLDRLVMTLIGALSAAREEIWLVTPYFLPMRPLITSLEAAALRGVEVKILLPERNNLPFVHWATRHILGELLHWGVHLYYQPPPFAHTKLFVVDRRYAQVGSANMDPRSLRLNFELNAEIYNRPIAEQLALDCELIRARSRQLSSAELGERHPAERLRDALCWLASPYL</sequence>
<proteinExistence type="predicted"/>
<dbReference type="SMART" id="SM00155">
    <property type="entry name" value="PLDc"/>
    <property type="match status" value="2"/>
</dbReference>
<dbReference type="Gene3D" id="3.30.870.10">
    <property type="entry name" value="Endonuclease Chain A"/>
    <property type="match status" value="2"/>
</dbReference>
<evidence type="ECO:0000256" key="3">
    <source>
        <dbReference type="ARBA" id="ARBA00022692"/>
    </source>
</evidence>